<keyword evidence="1" id="KW-0808">Transferase</keyword>
<sequence length="348" mass="38012">MKAREAVRKSVAAYQNWSDLRWRKPPRLHVGAAAGDPAVYYLAPMETKPSGGVKVIYQHVDALRDLGIRAAVLHAKEGFRCDWFENQTPVVSAATVKLKANDILAVPECYGPTLHLFPPEVRKVVFNQGPHHTFDRIPFTDTAAGHPYRTAGNLAALLTVSRDGAELLKYAFDPLPVGVVRNVVDGRVFTTRTGPAPRRIAYMPSRRPEELHQLRHLLRAVGVGMPGGWELLEIANMDESQVAAAMRSSAIFLSLSERDGFGLPPAEAMASGAYVVGYAGGGGREFFDPSYCTPAVDTTTLLRGLLDAMDMPDAEREERGLKASAAILNHYTADGLRADLETFYGEVL</sequence>
<evidence type="ECO:0000313" key="4">
    <source>
        <dbReference type="Proteomes" id="UP000711614"/>
    </source>
</evidence>
<dbReference type="EMBL" id="JAGIOI010000001">
    <property type="protein sequence ID" value="MBP2411553.1"/>
    <property type="molecule type" value="Genomic_DNA"/>
</dbReference>
<name>A0ABS4YUC4_9MICC</name>
<evidence type="ECO:0000259" key="2">
    <source>
        <dbReference type="Pfam" id="PF00534"/>
    </source>
</evidence>
<evidence type="ECO:0000313" key="3">
    <source>
        <dbReference type="EMBL" id="MBP2411553.1"/>
    </source>
</evidence>
<organism evidence="3 4">
    <name type="scientific">Arthrobacter stackebrandtii</name>
    <dbReference type="NCBI Taxonomy" id="272161"/>
    <lineage>
        <taxon>Bacteria</taxon>
        <taxon>Bacillati</taxon>
        <taxon>Actinomycetota</taxon>
        <taxon>Actinomycetes</taxon>
        <taxon>Micrococcales</taxon>
        <taxon>Micrococcaceae</taxon>
        <taxon>Arthrobacter</taxon>
    </lineage>
</organism>
<dbReference type="SUPFAM" id="SSF53756">
    <property type="entry name" value="UDP-Glycosyltransferase/glycogen phosphorylase"/>
    <property type="match status" value="1"/>
</dbReference>
<dbReference type="RefSeq" id="WP_209676744.1">
    <property type="nucleotide sequence ID" value="NZ_JAGIOI010000001.1"/>
</dbReference>
<dbReference type="Pfam" id="PF00534">
    <property type="entry name" value="Glycos_transf_1"/>
    <property type="match status" value="1"/>
</dbReference>
<accession>A0ABS4YUC4</accession>
<evidence type="ECO:0000256" key="1">
    <source>
        <dbReference type="ARBA" id="ARBA00022679"/>
    </source>
</evidence>
<reference evidence="3 4" key="1">
    <citation type="submission" date="2021-03" db="EMBL/GenBank/DDBJ databases">
        <title>Sequencing the genomes of 1000 actinobacteria strains.</title>
        <authorList>
            <person name="Klenk H.-P."/>
        </authorList>
    </citation>
    <scope>NUCLEOTIDE SEQUENCE [LARGE SCALE GENOMIC DNA]</scope>
    <source>
        <strain evidence="3 4">DSM 16005</strain>
    </source>
</reference>
<dbReference type="Proteomes" id="UP000711614">
    <property type="component" value="Unassembled WGS sequence"/>
</dbReference>
<comment type="caution">
    <text evidence="3">The sequence shown here is derived from an EMBL/GenBank/DDBJ whole genome shotgun (WGS) entry which is preliminary data.</text>
</comment>
<protein>
    <recommendedName>
        <fullName evidence="2">Glycosyl transferase family 1 domain-containing protein</fullName>
    </recommendedName>
</protein>
<feature type="domain" description="Glycosyl transferase family 1" evidence="2">
    <location>
        <begin position="237"/>
        <end position="309"/>
    </location>
</feature>
<dbReference type="InterPro" id="IPR001296">
    <property type="entry name" value="Glyco_trans_1"/>
</dbReference>
<proteinExistence type="predicted"/>
<dbReference type="Gene3D" id="3.40.50.2000">
    <property type="entry name" value="Glycogen Phosphorylase B"/>
    <property type="match status" value="1"/>
</dbReference>
<keyword evidence="4" id="KW-1185">Reference proteome</keyword>
<gene>
    <name evidence="3" type="ORF">JOF48_000352</name>
</gene>